<evidence type="ECO:0000313" key="1">
    <source>
        <dbReference type="EMBL" id="ABE88098.1"/>
    </source>
</evidence>
<proteinExistence type="predicted"/>
<reference evidence="1" key="1">
    <citation type="submission" date="2006-03" db="EMBL/GenBank/DDBJ databases">
        <authorList>
            <person name="Qin B."/>
            <person name="Lin S."/>
            <person name="Roe B.A."/>
        </authorList>
    </citation>
    <scope>NUCLEOTIDE SEQUENCE</scope>
</reference>
<organism evidence="1">
    <name type="scientific">Medicago truncatula</name>
    <name type="common">Barrel medic</name>
    <name type="synonym">Medicago tribuloides</name>
    <dbReference type="NCBI Taxonomy" id="3880"/>
    <lineage>
        <taxon>Eukaryota</taxon>
        <taxon>Viridiplantae</taxon>
        <taxon>Streptophyta</taxon>
        <taxon>Embryophyta</taxon>
        <taxon>Tracheophyta</taxon>
        <taxon>Spermatophyta</taxon>
        <taxon>Magnoliopsida</taxon>
        <taxon>eudicotyledons</taxon>
        <taxon>Gunneridae</taxon>
        <taxon>Pentapetalae</taxon>
        <taxon>rosids</taxon>
        <taxon>fabids</taxon>
        <taxon>Fabales</taxon>
        <taxon>Fabaceae</taxon>
        <taxon>Papilionoideae</taxon>
        <taxon>50 kb inversion clade</taxon>
        <taxon>NPAAA clade</taxon>
        <taxon>Hologalegina</taxon>
        <taxon>IRL clade</taxon>
        <taxon>Trifolieae</taxon>
        <taxon>Medicago</taxon>
    </lineage>
</organism>
<sequence>MRVLSYLKGCPGKGLFFPRQSSLQIQGYTNADWAGTNV</sequence>
<gene>
    <name evidence="1" type="ORF">MtrDRAFT_AC147431g65v2</name>
</gene>
<accession>Q1S5K8</accession>
<reference evidence="1" key="2">
    <citation type="submission" date="2006-04" db="EMBL/GenBank/DDBJ databases">
        <authorList>
            <consortium name="The International Medicago Genome Annotation Group"/>
        </authorList>
    </citation>
    <scope>NUCLEOTIDE SEQUENCE</scope>
</reference>
<name>Q1S5K8_MEDTR</name>
<dbReference type="EMBL" id="AC147431">
    <property type="protein sequence ID" value="ABE88098.1"/>
    <property type="molecule type" value="Genomic_DNA"/>
</dbReference>
<protein>
    <submittedName>
        <fullName evidence="1">Uncharacterized protein</fullName>
    </submittedName>
</protein>
<dbReference type="AlphaFoldDB" id="Q1S5K8"/>